<gene>
    <name evidence="1" type="ORF">ACH5RR_001027</name>
</gene>
<protein>
    <submittedName>
        <fullName evidence="1">Uncharacterized protein</fullName>
    </submittedName>
</protein>
<organism evidence="1 2">
    <name type="scientific">Cinchona calisaya</name>
    <dbReference type="NCBI Taxonomy" id="153742"/>
    <lineage>
        <taxon>Eukaryota</taxon>
        <taxon>Viridiplantae</taxon>
        <taxon>Streptophyta</taxon>
        <taxon>Embryophyta</taxon>
        <taxon>Tracheophyta</taxon>
        <taxon>Spermatophyta</taxon>
        <taxon>Magnoliopsida</taxon>
        <taxon>eudicotyledons</taxon>
        <taxon>Gunneridae</taxon>
        <taxon>Pentapetalae</taxon>
        <taxon>asterids</taxon>
        <taxon>lamiids</taxon>
        <taxon>Gentianales</taxon>
        <taxon>Rubiaceae</taxon>
        <taxon>Cinchonoideae</taxon>
        <taxon>Cinchoneae</taxon>
        <taxon>Cinchona</taxon>
    </lineage>
</organism>
<proteinExistence type="predicted"/>
<name>A0ABD3B2H4_9GENT</name>
<sequence length="51" mass="5821">DAKKNDELDEQNGLMEENFQHALDAYSPPCLRPFSYEVKESFSTQPLISST</sequence>
<comment type="caution">
    <text evidence="1">The sequence shown here is derived from an EMBL/GenBank/DDBJ whole genome shotgun (WGS) entry which is preliminary data.</text>
</comment>
<dbReference type="EMBL" id="JBJUIK010000001">
    <property type="protein sequence ID" value="KAL3537661.1"/>
    <property type="molecule type" value="Genomic_DNA"/>
</dbReference>
<keyword evidence="2" id="KW-1185">Reference proteome</keyword>
<reference evidence="1 2" key="1">
    <citation type="submission" date="2024-11" db="EMBL/GenBank/DDBJ databases">
        <title>A near-complete genome assembly of Cinchona calisaya.</title>
        <authorList>
            <person name="Lian D.C."/>
            <person name="Zhao X.W."/>
            <person name="Wei L."/>
        </authorList>
    </citation>
    <scope>NUCLEOTIDE SEQUENCE [LARGE SCALE GENOMIC DNA]</scope>
    <source>
        <tissue evidence="1">Nenye</tissue>
    </source>
</reference>
<feature type="non-terminal residue" evidence="1">
    <location>
        <position position="1"/>
    </location>
</feature>
<accession>A0ABD3B2H4</accession>
<dbReference type="Proteomes" id="UP001630127">
    <property type="component" value="Unassembled WGS sequence"/>
</dbReference>
<evidence type="ECO:0000313" key="1">
    <source>
        <dbReference type="EMBL" id="KAL3537661.1"/>
    </source>
</evidence>
<dbReference type="AlphaFoldDB" id="A0ABD3B2H4"/>
<evidence type="ECO:0000313" key="2">
    <source>
        <dbReference type="Proteomes" id="UP001630127"/>
    </source>
</evidence>